<evidence type="ECO:0000313" key="9">
    <source>
        <dbReference type="EMBL" id="MBK1880747.1"/>
    </source>
</evidence>
<comment type="catalytic activity">
    <reaction evidence="7">
        <text>heme b + 2 H(+) = protoporphyrin IX + Fe(2+)</text>
        <dbReference type="Rhea" id="RHEA:22584"/>
        <dbReference type="ChEBI" id="CHEBI:15378"/>
        <dbReference type="ChEBI" id="CHEBI:29033"/>
        <dbReference type="ChEBI" id="CHEBI:57306"/>
        <dbReference type="ChEBI" id="CHEBI:60344"/>
        <dbReference type="EC" id="4.98.1.1"/>
    </reaction>
</comment>
<sequence length="344" mass="38801">MSENAVLLVNLGSPDSTSVPDVKRYLREFLSDDRVIDSPKLIQQFVLNCFILPSRPKQSAEAYSKVWTDEGSPLIVTSKNLQKLLQGKIEPKVELAMRYGSPSIPDAIERMKSEGVKNVFLVPLYPHYAMSSFETVVVKVMEEVAENAPDMKVTTLQPFYSDPSYIEALYKSAKPYLDNEYDHLLFSYHGIPERHLNKADSTKAHCNVVKDCCTTCNPAHSTCYKHQVTKTTELFVKRAGIPEDKYSISFQSRLGREPWLTPYTDKVLEELPAEGKKKLVIMTPAFVSDCLETLEEIAMEGKEEFLEAGGEEFTAVPCMNEHPAWVQFLADKAENWLKSSSAVL</sequence>
<dbReference type="NCBIfam" id="TIGR00109">
    <property type="entry name" value="hemH"/>
    <property type="match status" value="1"/>
</dbReference>
<evidence type="ECO:0000256" key="2">
    <source>
        <dbReference type="ARBA" id="ARBA00023004"/>
    </source>
</evidence>
<feature type="binding site" evidence="7">
    <location>
        <position position="189"/>
    </location>
    <ligand>
        <name>Fe(2+)</name>
        <dbReference type="ChEBI" id="CHEBI:29033"/>
    </ligand>
</feature>
<dbReference type="GO" id="GO:0005737">
    <property type="term" value="C:cytoplasm"/>
    <property type="evidence" value="ECO:0007669"/>
    <property type="project" value="UniProtKB-SubCell"/>
</dbReference>
<dbReference type="Pfam" id="PF00762">
    <property type="entry name" value="Ferrochelatase"/>
    <property type="match status" value="1"/>
</dbReference>
<evidence type="ECO:0000256" key="4">
    <source>
        <dbReference type="ARBA" id="ARBA00023239"/>
    </source>
</evidence>
<keyword evidence="10" id="KW-1185">Reference proteome</keyword>
<evidence type="ECO:0000256" key="3">
    <source>
        <dbReference type="ARBA" id="ARBA00023133"/>
    </source>
</evidence>
<accession>A0A934VST1</accession>
<comment type="similarity">
    <text evidence="1 7 8">Belongs to the ferrochelatase family.</text>
</comment>
<comment type="caution">
    <text evidence="9">The sequence shown here is derived from an EMBL/GenBank/DDBJ whole genome shotgun (WGS) entry which is preliminary data.</text>
</comment>
<evidence type="ECO:0000256" key="6">
    <source>
        <dbReference type="ARBA" id="ARBA00024536"/>
    </source>
</evidence>
<dbReference type="Gene3D" id="3.40.50.1400">
    <property type="match status" value="2"/>
</dbReference>
<dbReference type="InterPro" id="IPR033659">
    <property type="entry name" value="Ferrochelatase_N"/>
</dbReference>
<organism evidence="9 10">
    <name type="scientific">Pelagicoccus mobilis</name>
    <dbReference type="NCBI Taxonomy" id="415221"/>
    <lineage>
        <taxon>Bacteria</taxon>
        <taxon>Pseudomonadati</taxon>
        <taxon>Verrucomicrobiota</taxon>
        <taxon>Opitutia</taxon>
        <taxon>Puniceicoccales</taxon>
        <taxon>Pelagicoccaceae</taxon>
        <taxon>Pelagicoccus</taxon>
    </lineage>
</organism>
<dbReference type="InterPro" id="IPR001015">
    <property type="entry name" value="Ferrochelatase"/>
</dbReference>
<name>A0A934VST1_9BACT</name>
<proteinExistence type="inferred from homology"/>
<dbReference type="RefSeq" id="WP_200360038.1">
    <property type="nucleotide sequence ID" value="NZ_JBHLTO010000005.1"/>
</dbReference>
<dbReference type="HAMAP" id="MF_00323">
    <property type="entry name" value="Ferrochelatase"/>
    <property type="match status" value="1"/>
</dbReference>
<dbReference type="PANTHER" id="PTHR11108">
    <property type="entry name" value="FERROCHELATASE"/>
    <property type="match status" value="1"/>
</dbReference>
<gene>
    <name evidence="7 9" type="primary">hemH</name>
    <name evidence="9" type="ORF">JIN87_27945</name>
</gene>
<comment type="pathway">
    <text evidence="7">Porphyrin-containing compound metabolism; protoheme biosynthesis; protoheme from protoporphyrin-IX: step 1/1.</text>
</comment>
<dbReference type="CDD" id="cd03411">
    <property type="entry name" value="Ferrochelatase_N"/>
    <property type="match status" value="1"/>
</dbReference>
<dbReference type="GO" id="GO:0006783">
    <property type="term" value="P:heme biosynthetic process"/>
    <property type="evidence" value="ECO:0007669"/>
    <property type="project" value="UniProtKB-UniRule"/>
</dbReference>
<keyword evidence="7" id="KW-0963">Cytoplasm</keyword>
<dbReference type="Proteomes" id="UP000617628">
    <property type="component" value="Unassembled WGS sequence"/>
</dbReference>
<reference evidence="9" key="1">
    <citation type="submission" date="2021-01" db="EMBL/GenBank/DDBJ databases">
        <title>Modified the classification status of verrucomicrobia.</title>
        <authorList>
            <person name="Feng X."/>
        </authorList>
    </citation>
    <scope>NUCLEOTIDE SEQUENCE</scope>
    <source>
        <strain evidence="9">KCTC 13126</strain>
    </source>
</reference>
<evidence type="ECO:0000256" key="8">
    <source>
        <dbReference type="RuleBase" id="RU004185"/>
    </source>
</evidence>
<dbReference type="GO" id="GO:0004325">
    <property type="term" value="F:ferrochelatase activity"/>
    <property type="evidence" value="ECO:0007669"/>
    <property type="project" value="UniProtKB-UniRule"/>
</dbReference>
<dbReference type="InterPro" id="IPR033644">
    <property type="entry name" value="Ferrochelatase_C"/>
</dbReference>
<feature type="binding site" evidence="7">
    <location>
        <position position="292"/>
    </location>
    <ligand>
        <name>Fe(2+)</name>
        <dbReference type="ChEBI" id="CHEBI:29033"/>
    </ligand>
</feature>
<keyword evidence="3 7" id="KW-0350">Heme biosynthesis</keyword>
<dbReference type="AlphaFoldDB" id="A0A934VST1"/>
<evidence type="ECO:0000313" key="10">
    <source>
        <dbReference type="Proteomes" id="UP000617628"/>
    </source>
</evidence>
<dbReference type="CDD" id="cd00419">
    <property type="entry name" value="Ferrochelatase_C"/>
    <property type="match status" value="1"/>
</dbReference>
<keyword evidence="2 7" id="KW-0408">Iron</keyword>
<keyword evidence="5 7" id="KW-0627">Porphyrin biosynthesis</keyword>
<dbReference type="GO" id="GO:0046872">
    <property type="term" value="F:metal ion binding"/>
    <property type="evidence" value="ECO:0007669"/>
    <property type="project" value="UniProtKB-KW"/>
</dbReference>
<comment type="catalytic activity">
    <reaction evidence="6">
        <text>Fe-coproporphyrin III + 2 H(+) = coproporphyrin III + Fe(2+)</text>
        <dbReference type="Rhea" id="RHEA:49572"/>
        <dbReference type="ChEBI" id="CHEBI:15378"/>
        <dbReference type="ChEBI" id="CHEBI:29033"/>
        <dbReference type="ChEBI" id="CHEBI:68438"/>
        <dbReference type="ChEBI" id="CHEBI:131725"/>
        <dbReference type="EC" id="4.99.1.9"/>
    </reaction>
    <physiologicalReaction direction="right-to-left" evidence="6">
        <dbReference type="Rhea" id="RHEA:49574"/>
    </physiologicalReaction>
</comment>
<comment type="subcellular location">
    <subcellularLocation>
        <location evidence="7">Cytoplasm</location>
    </subcellularLocation>
</comment>
<dbReference type="PANTHER" id="PTHR11108:SF1">
    <property type="entry name" value="FERROCHELATASE, MITOCHONDRIAL"/>
    <property type="match status" value="1"/>
</dbReference>
<dbReference type="EMBL" id="JAENIL010000141">
    <property type="protein sequence ID" value="MBK1880747.1"/>
    <property type="molecule type" value="Genomic_DNA"/>
</dbReference>
<dbReference type="EC" id="4.98.1.1" evidence="7"/>
<dbReference type="SUPFAM" id="SSF53800">
    <property type="entry name" value="Chelatase"/>
    <property type="match status" value="1"/>
</dbReference>
<evidence type="ECO:0000256" key="7">
    <source>
        <dbReference type="HAMAP-Rule" id="MF_00323"/>
    </source>
</evidence>
<protein>
    <recommendedName>
        <fullName evidence="7">Ferrochelatase</fullName>
        <ecNumber evidence="7">4.98.1.1</ecNumber>
    </recommendedName>
    <alternativeName>
        <fullName evidence="7">Heme synthase</fullName>
    </alternativeName>
    <alternativeName>
        <fullName evidence="7">Protoheme ferro-lyase</fullName>
    </alternativeName>
</protein>
<evidence type="ECO:0000256" key="5">
    <source>
        <dbReference type="ARBA" id="ARBA00023244"/>
    </source>
</evidence>
<keyword evidence="7" id="KW-0479">Metal-binding</keyword>
<evidence type="ECO:0000256" key="1">
    <source>
        <dbReference type="ARBA" id="ARBA00007718"/>
    </source>
</evidence>
<keyword evidence="4 7" id="KW-0456">Lyase</keyword>
<comment type="function">
    <text evidence="7">Catalyzes the ferrous insertion into protoporphyrin IX.</text>
</comment>